<name>A0A6G0ZPD5_APHCR</name>
<dbReference type="CDD" id="cd01650">
    <property type="entry name" value="RT_nLTR_like"/>
    <property type="match status" value="1"/>
</dbReference>
<sequence>MEHIGKIKCSKKKWYNEECRQAVERQRIAREKFISVVSIDNIITREFYTLGRKNCKRIIQREKRKYLNEILKEAEKNHPQGKARHFFRTIKQYNSFNPSLKIIRNRNNDVIMDPKEKAARWKEYFIELLNADKETYKAIGNLKNWKSPGSVGIPDEHLLTTWNEAVIIPLHKKGDKIKCENYRGISLLNSAYKGRSTIEQLSVIGQLIEKKYEYRRNIWQLFVDFKKAYDIVHRENLYNITEEFGIPKKLVALTKMCMEDTQYRVRVEQTMSEPFEVSTGLKQGDLLSPTLFNLALEKALREMQIETTGITIGQQRIQVLGFADDLNILENSLVETERAAQVLERAASKIGLKMNMDKTKIMELLGEKEDNTDMGSLVFEKFSEFRYLGAVLSKNNDWAREIGIRIVKAEIAAFTLNKFLAAGRNGNGISSKLYEGTRIQWLGHLPRGRPRKRWLNGVEEDLHRMGVQDWKELAQDRDKWRDLVMAMAVKTFKEY</sequence>
<dbReference type="InterPro" id="IPR000477">
    <property type="entry name" value="RT_dom"/>
</dbReference>
<keyword evidence="3" id="KW-1185">Reference proteome</keyword>
<dbReference type="SUPFAM" id="SSF56672">
    <property type="entry name" value="DNA/RNA polymerases"/>
    <property type="match status" value="1"/>
</dbReference>
<dbReference type="Proteomes" id="UP000478052">
    <property type="component" value="Unassembled WGS sequence"/>
</dbReference>
<dbReference type="PANTHER" id="PTHR47027:SF20">
    <property type="entry name" value="REVERSE TRANSCRIPTASE-LIKE PROTEIN WITH RNA-DIRECTED DNA POLYMERASE DOMAIN"/>
    <property type="match status" value="1"/>
</dbReference>
<dbReference type="PANTHER" id="PTHR47027">
    <property type="entry name" value="REVERSE TRANSCRIPTASE DOMAIN-CONTAINING PROTEIN"/>
    <property type="match status" value="1"/>
</dbReference>
<dbReference type="GO" id="GO:0071897">
    <property type="term" value="P:DNA biosynthetic process"/>
    <property type="evidence" value="ECO:0007669"/>
    <property type="project" value="UniProtKB-ARBA"/>
</dbReference>
<feature type="domain" description="Reverse transcriptase" evidence="1">
    <location>
        <begin position="151"/>
        <end position="392"/>
    </location>
</feature>
<comment type="caution">
    <text evidence="2">The sequence shown here is derived from an EMBL/GenBank/DDBJ whole genome shotgun (WGS) entry which is preliminary data.</text>
</comment>
<evidence type="ECO:0000313" key="3">
    <source>
        <dbReference type="Proteomes" id="UP000478052"/>
    </source>
</evidence>
<proteinExistence type="predicted"/>
<dbReference type="Gene3D" id="3.30.70.270">
    <property type="match status" value="1"/>
</dbReference>
<gene>
    <name evidence="2" type="ORF">FWK35_00005291</name>
</gene>
<dbReference type="PROSITE" id="PS50878">
    <property type="entry name" value="RT_POL"/>
    <property type="match status" value="1"/>
</dbReference>
<dbReference type="InterPro" id="IPR043502">
    <property type="entry name" value="DNA/RNA_pol_sf"/>
</dbReference>
<dbReference type="Pfam" id="PF00078">
    <property type="entry name" value="RVT_1"/>
    <property type="match status" value="1"/>
</dbReference>
<evidence type="ECO:0000313" key="2">
    <source>
        <dbReference type="EMBL" id="KAF0773323.1"/>
    </source>
</evidence>
<dbReference type="InterPro" id="IPR043128">
    <property type="entry name" value="Rev_trsase/Diguanyl_cyclase"/>
</dbReference>
<dbReference type="EMBL" id="VUJU01000072">
    <property type="protein sequence ID" value="KAF0773323.1"/>
    <property type="molecule type" value="Genomic_DNA"/>
</dbReference>
<dbReference type="OrthoDB" id="6625457at2759"/>
<dbReference type="AlphaFoldDB" id="A0A6G0ZPD5"/>
<accession>A0A6G0ZPD5</accession>
<evidence type="ECO:0000259" key="1">
    <source>
        <dbReference type="PROSITE" id="PS50878"/>
    </source>
</evidence>
<protein>
    <submittedName>
        <fullName evidence="2">Ribosome biogenesis protein TSR3 isoform X1</fullName>
    </submittedName>
</protein>
<organism evidence="2 3">
    <name type="scientific">Aphis craccivora</name>
    <name type="common">Cowpea aphid</name>
    <dbReference type="NCBI Taxonomy" id="307492"/>
    <lineage>
        <taxon>Eukaryota</taxon>
        <taxon>Metazoa</taxon>
        <taxon>Ecdysozoa</taxon>
        <taxon>Arthropoda</taxon>
        <taxon>Hexapoda</taxon>
        <taxon>Insecta</taxon>
        <taxon>Pterygota</taxon>
        <taxon>Neoptera</taxon>
        <taxon>Paraneoptera</taxon>
        <taxon>Hemiptera</taxon>
        <taxon>Sternorrhyncha</taxon>
        <taxon>Aphidomorpha</taxon>
        <taxon>Aphidoidea</taxon>
        <taxon>Aphididae</taxon>
        <taxon>Aphidini</taxon>
        <taxon>Aphis</taxon>
        <taxon>Aphis</taxon>
    </lineage>
</organism>
<reference evidence="2 3" key="1">
    <citation type="submission" date="2019-08" db="EMBL/GenBank/DDBJ databases">
        <title>Whole genome of Aphis craccivora.</title>
        <authorList>
            <person name="Voronova N.V."/>
            <person name="Shulinski R.S."/>
            <person name="Bandarenka Y.V."/>
            <person name="Zhorov D.G."/>
            <person name="Warner D."/>
        </authorList>
    </citation>
    <scope>NUCLEOTIDE SEQUENCE [LARGE SCALE GENOMIC DNA]</scope>
    <source>
        <strain evidence="2">180601</strain>
        <tissue evidence="2">Whole Body</tissue>
    </source>
</reference>